<reference evidence="9" key="1">
    <citation type="submission" date="2019-11" db="EMBL/GenBank/DDBJ databases">
        <authorList>
            <person name="Feng L."/>
        </authorList>
    </citation>
    <scope>NUCLEOTIDE SEQUENCE</scope>
    <source>
        <strain evidence="9">BhanseniiLFYP23</strain>
    </source>
</reference>
<dbReference type="PANTHER" id="PTHR42933">
    <property type="entry name" value="SLR6095 PROTEIN"/>
    <property type="match status" value="1"/>
</dbReference>
<evidence type="ECO:0000256" key="4">
    <source>
        <dbReference type="ARBA" id="ARBA00022691"/>
    </source>
</evidence>
<accession>A0A6N2U9P1</accession>
<dbReference type="Gene3D" id="3.90.220.20">
    <property type="entry name" value="DNA methylase specificity domains"/>
    <property type="match status" value="1"/>
</dbReference>
<keyword evidence="4" id="KW-0949">S-adenosyl-L-methionine</keyword>
<dbReference type="GO" id="GO:0003677">
    <property type="term" value="F:DNA binding"/>
    <property type="evidence" value="ECO:0007669"/>
    <property type="project" value="UniProtKB-KW"/>
</dbReference>
<dbReference type="Gene3D" id="3.40.50.150">
    <property type="entry name" value="Vaccinia Virus protein VP39"/>
    <property type="match status" value="1"/>
</dbReference>
<keyword evidence="3" id="KW-0808">Transferase</keyword>
<evidence type="ECO:0000256" key="5">
    <source>
        <dbReference type="ARBA" id="ARBA00022747"/>
    </source>
</evidence>
<dbReference type="AlphaFoldDB" id="A0A6N2U9P1"/>
<keyword evidence="2 9" id="KW-0489">Methyltransferase</keyword>
<evidence type="ECO:0000256" key="2">
    <source>
        <dbReference type="ARBA" id="ARBA00022603"/>
    </source>
</evidence>
<keyword evidence="5" id="KW-0680">Restriction system</keyword>
<dbReference type="RefSeq" id="WP_004222637.1">
    <property type="nucleotide sequence ID" value="NZ_CACRSY010000012.1"/>
</dbReference>
<dbReference type="GO" id="GO:0009307">
    <property type="term" value="P:DNA restriction-modification system"/>
    <property type="evidence" value="ECO:0007669"/>
    <property type="project" value="UniProtKB-KW"/>
</dbReference>
<dbReference type="GO" id="GO:0009007">
    <property type="term" value="F:site-specific DNA-methyltransferase (adenine-specific) activity"/>
    <property type="evidence" value="ECO:0007669"/>
    <property type="project" value="UniProtKB-EC"/>
</dbReference>
<dbReference type="SUPFAM" id="SSF53335">
    <property type="entry name" value="S-adenosyl-L-methionine-dependent methyltransferases"/>
    <property type="match status" value="1"/>
</dbReference>
<evidence type="ECO:0000256" key="6">
    <source>
        <dbReference type="ARBA" id="ARBA00023125"/>
    </source>
</evidence>
<evidence type="ECO:0000256" key="7">
    <source>
        <dbReference type="ARBA" id="ARBA00047942"/>
    </source>
</evidence>
<dbReference type="PANTHER" id="PTHR42933:SF3">
    <property type="entry name" value="TYPE I RESTRICTION ENZYME MJAVIII METHYLASE SUBUNIT"/>
    <property type="match status" value="1"/>
</dbReference>
<dbReference type="InterPro" id="IPR051537">
    <property type="entry name" value="DNA_Adenine_Mtase"/>
</dbReference>
<dbReference type="Pfam" id="PF02384">
    <property type="entry name" value="N6_Mtase"/>
    <property type="match status" value="1"/>
</dbReference>
<evidence type="ECO:0000259" key="8">
    <source>
        <dbReference type="Pfam" id="PF02384"/>
    </source>
</evidence>
<dbReference type="GO" id="GO:0032259">
    <property type="term" value="P:methylation"/>
    <property type="evidence" value="ECO:0007669"/>
    <property type="project" value="UniProtKB-KW"/>
</dbReference>
<name>A0A6N2U9P1_BLAHA</name>
<dbReference type="InterPro" id="IPR029063">
    <property type="entry name" value="SAM-dependent_MTases_sf"/>
</dbReference>
<protein>
    <recommendedName>
        <fullName evidence="1">site-specific DNA-methyltransferase (adenine-specific)</fullName>
        <ecNumber evidence="1">2.1.1.72</ecNumber>
    </recommendedName>
</protein>
<dbReference type="InterPro" id="IPR003356">
    <property type="entry name" value="DNA_methylase_A-5"/>
</dbReference>
<gene>
    <name evidence="9" type="ORF">BHLFYP23_00301</name>
</gene>
<evidence type="ECO:0000313" key="9">
    <source>
        <dbReference type="EMBL" id="VYT13572.1"/>
    </source>
</evidence>
<dbReference type="EMBL" id="CACRSY010000012">
    <property type="protein sequence ID" value="VYT13572.1"/>
    <property type="molecule type" value="Genomic_DNA"/>
</dbReference>
<organism evidence="9">
    <name type="scientific">Blautia hansenii</name>
    <name type="common">Ruminococcus hansenii</name>
    <dbReference type="NCBI Taxonomy" id="1322"/>
    <lineage>
        <taxon>Bacteria</taxon>
        <taxon>Bacillati</taxon>
        <taxon>Bacillota</taxon>
        <taxon>Clostridia</taxon>
        <taxon>Lachnospirales</taxon>
        <taxon>Lachnospiraceae</taxon>
        <taxon>Blautia</taxon>
    </lineage>
</organism>
<evidence type="ECO:0000256" key="1">
    <source>
        <dbReference type="ARBA" id="ARBA00011900"/>
    </source>
</evidence>
<dbReference type="InterPro" id="IPR044946">
    <property type="entry name" value="Restrct_endonuc_typeI_TRD_sf"/>
</dbReference>
<sequence>MQQRIEEIWRELKRKVPLEQIFYLSLVLAFCQNQRKEKGKITQAGVKEVLERIQGYNLRVAFTRIFQFIRWEILDDKDIEEMFQIEVSLFREYLEKGGKLSELFQMIFAQAGKWDVYAPTPTEVRKLIVDILGFHKAHRIADFCCGGAGLGLELWKRLTIRNKEVSFHGEELNRNLCDAAQLYFSAYEVPDGEIEERDILTIPDTAESQSYDIIVLDIPRGQNVTEVYDEKDPRLLCFNKKNIYSDWIFIQDVLYRLKKTGTAAVLVTPGALTRVNEEILREQIVVNDWLEAVITLPENLYSKYYAGTELLIFNKDKESSRKGKVIFIDISKEFKRQGRRTVEITEAGLLQVREIFVHSWEVKGVSAVCSREQIQKNQYSFKPSQYIQQEDEWEFVSELVLEDIAQITRGAQVPKRADVVEDGDVYFLNIKDIQEKRIQYEGADKVRSTNSVCKGKYRIQKDDILITSKGTALKLAIVEDYSPEAYISGNLTLIRVNPEKYHPYVLFEYLNSRQGQISLERIQSGTTIRILSNASLQKLKIPEYHLEKMREIGKELKENQTVFYREKYMLEKQYENKRKHLLKELEVL</sequence>
<dbReference type="SUPFAM" id="SSF116734">
    <property type="entry name" value="DNA methylase specificity domain"/>
    <property type="match status" value="1"/>
</dbReference>
<dbReference type="EC" id="2.1.1.72" evidence="1"/>
<comment type="catalytic activity">
    <reaction evidence="7">
        <text>a 2'-deoxyadenosine in DNA + S-adenosyl-L-methionine = an N(6)-methyl-2'-deoxyadenosine in DNA + S-adenosyl-L-homocysteine + H(+)</text>
        <dbReference type="Rhea" id="RHEA:15197"/>
        <dbReference type="Rhea" id="RHEA-COMP:12418"/>
        <dbReference type="Rhea" id="RHEA-COMP:12419"/>
        <dbReference type="ChEBI" id="CHEBI:15378"/>
        <dbReference type="ChEBI" id="CHEBI:57856"/>
        <dbReference type="ChEBI" id="CHEBI:59789"/>
        <dbReference type="ChEBI" id="CHEBI:90615"/>
        <dbReference type="ChEBI" id="CHEBI:90616"/>
        <dbReference type="EC" id="2.1.1.72"/>
    </reaction>
</comment>
<evidence type="ECO:0000256" key="3">
    <source>
        <dbReference type="ARBA" id="ARBA00022679"/>
    </source>
</evidence>
<dbReference type="GO" id="GO:0008170">
    <property type="term" value="F:N-methyltransferase activity"/>
    <property type="evidence" value="ECO:0007669"/>
    <property type="project" value="InterPro"/>
</dbReference>
<keyword evidence="6" id="KW-0238">DNA-binding</keyword>
<feature type="domain" description="DNA methylase adenine-specific" evidence="8">
    <location>
        <begin position="120"/>
        <end position="393"/>
    </location>
</feature>
<proteinExistence type="predicted"/>